<protein>
    <submittedName>
        <fullName evidence="1">Uncharacterized protein</fullName>
    </submittedName>
</protein>
<accession>A0A9Q1GJJ6</accession>
<keyword evidence="3" id="KW-1185">Reference proteome</keyword>
<dbReference type="EMBL" id="JAKOGI010003002">
    <property type="protein sequence ID" value="KAJ8420973.1"/>
    <property type="molecule type" value="Genomic_DNA"/>
</dbReference>
<organism evidence="1 3">
    <name type="scientific">Carnegiea gigantea</name>
    <dbReference type="NCBI Taxonomy" id="171969"/>
    <lineage>
        <taxon>Eukaryota</taxon>
        <taxon>Viridiplantae</taxon>
        <taxon>Streptophyta</taxon>
        <taxon>Embryophyta</taxon>
        <taxon>Tracheophyta</taxon>
        <taxon>Spermatophyta</taxon>
        <taxon>Magnoliopsida</taxon>
        <taxon>eudicotyledons</taxon>
        <taxon>Gunneridae</taxon>
        <taxon>Pentapetalae</taxon>
        <taxon>Caryophyllales</taxon>
        <taxon>Cactineae</taxon>
        <taxon>Cactaceae</taxon>
        <taxon>Cactoideae</taxon>
        <taxon>Echinocereeae</taxon>
        <taxon>Carnegiea</taxon>
    </lineage>
</organism>
<evidence type="ECO:0000313" key="3">
    <source>
        <dbReference type="Proteomes" id="UP001153076"/>
    </source>
</evidence>
<dbReference type="Proteomes" id="UP001153076">
    <property type="component" value="Unassembled WGS sequence"/>
</dbReference>
<evidence type="ECO:0000313" key="1">
    <source>
        <dbReference type="EMBL" id="KAJ8420384.1"/>
    </source>
</evidence>
<dbReference type="OrthoDB" id="1761837at2759"/>
<gene>
    <name evidence="1" type="ORF">Cgig2_002916</name>
    <name evidence="2" type="ORF">Cgig2_032975</name>
</gene>
<dbReference type="EMBL" id="JAKOGI010003486">
    <property type="protein sequence ID" value="KAJ8420384.1"/>
    <property type="molecule type" value="Genomic_DNA"/>
</dbReference>
<proteinExistence type="predicted"/>
<dbReference type="AlphaFoldDB" id="A0A9Q1GJJ6"/>
<comment type="caution">
    <text evidence="1">The sequence shown here is derived from an EMBL/GenBank/DDBJ whole genome shotgun (WGS) entry which is preliminary data.</text>
</comment>
<sequence>MNISKDEGKLSSKPKLKIVRYGNPLEPSVLSIEDSPSCVKIPGIVVAITATPITAIHIQCIAQIPQVTSEVKEHFKSSLAEICGQKHKSMANPMINRWDKLHIGVCGPSEVSVFNANVIIKEVDKNAGQVFNQAILNKVSCTPFDGLHSVTGDFDSFYATILQRGIDITPLENKVEGLIRQACDLKVPQEGYYGHTTADQINIINATEMMDAAIKASLERTEGYTKESFEDLKNF</sequence>
<reference evidence="1" key="1">
    <citation type="submission" date="2022-04" db="EMBL/GenBank/DDBJ databases">
        <title>Carnegiea gigantea Genome sequencing and assembly v2.</title>
        <authorList>
            <person name="Copetti D."/>
            <person name="Sanderson M.J."/>
            <person name="Burquez A."/>
            <person name="Wojciechowski M.F."/>
        </authorList>
    </citation>
    <scope>NUCLEOTIDE SEQUENCE</scope>
    <source>
        <strain evidence="1">SGP5-SGP5p</strain>
        <tissue evidence="1">Aerial part</tissue>
    </source>
</reference>
<name>A0A9Q1GJJ6_9CARY</name>
<evidence type="ECO:0000313" key="2">
    <source>
        <dbReference type="EMBL" id="KAJ8420973.1"/>
    </source>
</evidence>